<dbReference type="SMART" id="SM00355">
    <property type="entry name" value="ZnF_C2H2"/>
    <property type="match status" value="9"/>
</dbReference>
<keyword evidence="5" id="KW-0862">Zinc</keyword>
<evidence type="ECO:0000256" key="4">
    <source>
        <dbReference type="ARBA" id="ARBA00022771"/>
    </source>
</evidence>
<dbReference type="PANTHER" id="PTHR24406">
    <property type="entry name" value="TRANSCRIPTIONAL REPRESSOR CTCFL-RELATED"/>
    <property type="match status" value="1"/>
</dbReference>
<dbReference type="PROSITE" id="PS50157">
    <property type="entry name" value="ZINC_FINGER_C2H2_2"/>
    <property type="match status" value="1"/>
</dbReference>
<keyword evidence="3" id="KW-0677">Repeat</keyword>
<dbReference type="Proteomes" id="UP000077051">
    <property type="component" value="Unassembled WGS sequence"/>
</dbReference>
<dbReference type="PROSITE" id="PS00028">
    <property type="entry name" value="ZINC_FINGER_C2H2_1"/>
    <property type="match status" value="7"/>
</dbReference>
<evidence type="ECO:0000256" key="8">
    <source>
        <dbReference type="SAM" id="MobiDB-lite"/>
    </source>
</evidence>
<keyword evidence="6" id="KW-0539">Nucleus</keyword>
<evidence type="ECO:0000313" key="10">
    <source>
        <dbReference type="EMBL" id="OAD04847.1"/>
    </source>
</evidence>
<protein>
    <submittedName>
        <fullName evidence="10">C2H2-type zinc finger transcription factor</fullName>
    </submittedName>
</protein>
<dbReference type="EMBL" id="AMYB01000003">
    <property type="protein sequence ID" value="OAD04847.1"/>
    <property type="molecule type" value="Genomic_DNA"/>
</dbReference>
<gene>
    <name evidence="10" type="ORF">MUCCIDRAFT_108679</name>
</gene>
<evidence type="ECO:0000313" key="11">
    <source>
        <dbReference type="Proteomes" id="UP000077051"/>
    </source>
</evidence>
<dbReference type="InterPro" id="IPR050888">
    <property type="entry name" value="ZnF_C2H2-type_TF"/>
</dbReference>
<dbReference type="OrthoDB" id="6077919at2759"/>
<evidence type="ECO:0000256" key="2">
    <source>
        <dbReference type="ARBA" id="ARBA00022723"/>
    </source>
</evidence>
<evidence type="ECO:0000256" key="1">
    <source>
        <dbReference type="ARBA" id="ARBA00004123"/>
    </source>
</evidence>
<dbReference type="VEuPathDB" id="FungiDB:MUCCIDRAFT_108679"/>
<organism evidence="10 11">
    <name type="scientific">Mucor lusitanicus CBS 277.49</name>
    <dbReference type="NCBI Taxonomy" id="747725"/>
    <lineage>
        <taxon>Eukaryota</taxon>
        <taxon>Fungi</taxon>
        <taxon>Fungi incertae sedis</taxon>
        <taxon>Mucoromycota</taxon>
        <taxon>Mucoromycotina</taxon>
        <taxon>Mucoromycetes</taxon>
        <taxon>Mucorales</taxon>
        <taxon>Mucorineae</taxon>
        <taxon>Mucoraceae</taxon>
        <taxon>Mucor</taxon>
    </lineage>
</organism>
<keyword evidence="4 7" id="KW-0863">Zinc-finger</keyword>
<evidence type="ECO:0000256" key="3">
    <source>
        <dbReference type="ARBA" id="ARBA00022737"/>
    </source>
</evidence>
<evidence type="ECO:0000256" key="7">
    <source>
        <dbReference type="PROSITE-ProRule" id="PRU00042"/>
    </source>
</evidence>
<accession>A0A168MFA9</accession>
<proteinExistence type="predicted"/>
<dbReference type="Gene3D" id="3.30.160.60">
    <property type="entry name" value="Classic Zinc Finger"/>
    <property type="match status" value="1"/>
</dbReference>
<name>A0A168MFA9_MUCCL</name>
<dbReference type="InterPro" id="IPR013087">
    <property type="entry name" value="Znf_C2H2_type"/>
</dbReference>
<evidence type="ECO:0000256" key="5">
    <source>
        <dbReference type="ARBA" id="ARBA00022833"/>
    </source>
</evidence>
<dbReference type="GO" id="GO:0005634">
    <property type="term" value="C:nucleus"/>
    <property type="evidence" value="ECO:0007669"/>
    <property type="project" value="UniProtKB-SubCell"/>
</dbReference>
<evidence type="ECO:0000259" key="9">
    <source>
        <dbReference type="PROSITE" id="PS50157"/>
    </source>
</evidence>
<dbReference type="STRING" id="747725.A0A168MFA9"/>
<dbReference type="AlphaFoldDB" id="A0A168MFA9"/>
<reference evidence="10 11" key="1">
    <citation type="submission" date="2015-06" db="EMBL/GenBank/DDBJ databases">
        <title>Expansion of signal transduction pathways in fungi by whole-genome duplication.</title>
        <authorList>
            <consortium name="DOE Joint Genome Institute"/>
            <person name="Corrochano L.M."/>
            <person name="Kuo A."/>
            <person name="Marcet-Houben M."/>
            <person name="Polaino S."/>
            <person name="Salamov A."/>
            <person name="Villalobos J.M."/>
            <person name="Alvarez M.I."/>
            <person name="Avalos J."/>
            <person name="Benito E.P."/>
            <person name="Benoit I."/>
            <person name="Burger G."/>
            <person name="Camino L.P."/>
            <person name="Canovas D."/>
            <person name="Cerda-Olmedo E."/>
            <person name="Cheng J.-F."/>
            <person name="Dominguez A."/>
            <person name="Elias M."/>
            <person name="Eslava A.P."/>
            <person name="Glaser F."/>
            <person name="Grimwood J."/>
            <person name="Gutierrez G."/>
            <person name="Heitman J."/>
            <person name="Henrissat B."/>
            <person name="Iturriaga E.A."/>
            <person name="Lang B.F."/>
            <person name="Lavin J.L."/>
            <person name="Lee S."/>
            <person name="Li W."/>
            <person name="Lindquist E."/>
            <person name="Lopez-Garcia S."/>
            <person name="Luque E.M."/>
            <person name="Marcos A.T."/>
            <person name="Martin J."/>
            <person name="Mccluskey K."/>
            <person name="Medina H.R."/>
            <person name="Miralles-Duran A."/>
            <person name="Miyazaki A."/>
            <person name="Munoz-Torres E."/>
            <person name="Oguiza J.A."/>
            <person name="Ohm R."/>
            <person name="Olmedo M."/>
            <person name="Orejas M."/>
            <person name="Ortiz-Castellanos L."/>
            <person name="Pisabarro A.G."/>
            <person name="Rodriguez-Romero J."/>
            <person name="Ruiz-Herrera J."/>
            <person name="Ruiz-Vazquez R."/>
            <person name="Sanz C."/>
            <person name="Schackwitz W."/>
            <person name="Schmutz J."/>
            <person name="Shahriari M."/>
            <person name="Shelest E."/>
            <person name="Silva-Franco F."/>
            <person name="Soanes D."/>
            <person name="Syed K."/>
            <person name="Tagua V.G."/>
            <person name="Talbot N.J."/>
            <person name="Thon M."/>
            <person name="De Vries R.P."/>
            <person name="Wiebenga A."/>
            <person name="Yadav J.S."/>
            <person name="Braun E.L."/>
            <person name="Baker S."/>
            <person name="Garre V."/>
            <person name="Horwitz B."/>
            <person name="Torres-Martinez S."/>
            <person name="Idnurm A."/>
            <person name="Herrera-Estrella A."/>
            <person name="Gabaldon T."/>
            <person name="Grigoriev I.V."/>
        </authorList>
    </citation>
    <scope>NUCLEOTIDE SEQUENCE [LARGE SCALE GENOMIC DNA]</scope>
    <source>
        <strain evidence="10 11">CBS 277.49</strain>
    </source>
</reference>
<evidence type="ECO:0000256" key="6">
    <source>
        <dbReference type="ARBA" id="ARBA00023242"/>
    </source>
</evidence>
<feature type="domain" description="C2H2-type" evidence="9">
    <location>
        <begin position="156"/>
        <end position="184"/>
    </location>
</feature>
<comment type="subcellular location">
    <subcellularLocation>
        <location evidence="1">Nucleus</location>
    </subcellularLocation>
</comment>
<dbReference type="GO" id="GO:0008270">
    <property type="term" value="F:zinc ion binding"/>
    <property type="evidence" value="ECO:0007669"/>
    <property type="project" value="UniProtKB-KW"/>
</dbReference>
<comment type="caution">
    <text evidence="10">The sequence shown here is derived from an EMBL/GenBank/DDBJ whole genome shotgun (WGS) entry which is preliminary data.</text>
</comment>
<feature type="region of interest" description="Disordered" evidence="8">
    <location>
        <begin position="1"/>
        <end position="26"/>
    </location>
</feature>
<sequence length="473" mass="56038">MQLRNGRLLSNAPGQPRQLKSEHDNDRSLAMQIKLEATEKPSFSFRRAPVAPNPFLNRDYYYFCKVCNIEMPNLIAILKHRKKLHPDLAAYKKPFKFPKREPNIHHPKHYCRPCAHTFKEKCKFRAHLRDRHHIVIKGPRVVRQNDILPDWNDPEFYCTPCGRGYKSKYKFWVHCRAIHGMERPEKIALKVQLPDLHDPNLYCRVCDVTFKSHRKYRAHCHRQHKMNYQVPDPDSKVVSDTYCKLCDKMLCIPKSFHIHLFIQHGVENEAAYLERLKLRPDINDPNLYCCRCDMTLPTKQQFEIHMLTDHSLHKKPLPTVQGPAPSADDPNNHCSVCNRTYKSKSKYRWHIRKAHNTTVQRTFLYDPNHFPDPLDPSGYCSVCKNQYPDRARYRAHCRYAHRMVFPRIARINIHPNASIDIHHPDFYCAKCDHYYGERKAFRTHIKNYHSLMPKSKEEFTEQTITENLPAENV</sequence>
<keyword evidence="11" id="KW-1185">Reference proteome</keyword>
<keyword evidence="2" id="KW-0479">Metal-binding</keyword>